<reference evidence="2" key="1">
    <citation type="submission" date="2019-04" db="EMBL/GenBank/DDBJ databases">
        <authorList>
            <person name="Alioto T."/>
            <person name="Alioto T."/>
        </authorList>
    </citation>
    <scope>NUCLEOTIDE SEQUENCE [LARGE SCALE GENOMIC DNA]</scope>
</reference>
<organism evidence="2 3">
    <name type="scientific">Marmota monax</name>
    <name type="common">Woodchuck</name>
    <dbReference type="NCBI Taxonomy" id="9995"/>
    <lineage>
        <taxon>Eukaryota</taxon>
        <taxon>Metazoa</taxon>
        <taxon>Chordata</taxon>
        <taxon>Craniata</taxon>
        <taxon>Vertebrata</taxon>
        <taxon>Euteleostomi</taxon>
        <taxon>Mammalia</taxon>
        <taxon>Eutheria</taxon>
        <taxon>Euarchontoglires</taxon>
        <taxon>Glires</taxon>
        <taxon>Rodentia</taxon>
        <taxon>Sciuromorpha</taxon>
        <taxon>Sciuridae</taxon>
        <taxon>Xerinae</taxon>
        <taxon>Marmotini</taxon>
        <taxon>Marmota</taxon>
    </lineage>
</organism>
<accession>A0A5E4CJ63</accession>
<proteinExistence type="predicted"/>
<feature type="non-terminal residue" evidence="2">
    <location>
        <position position="1"/>
    </location>
</feature>
<dbReference type="EMBL" id="CABDUW010001476">
    <property type="protein sequence ID" value="VTJ81903.1"/>
    <property type="molecule type" value="Genomic_DNA"/>
</dbReference>
<sequence>LHQWKRDIAKSPLEGIKGAPLPHPPEARPDPTAIGQHSLNKCFGGKIRGGA</sequence>
<gene>
    <name evidence="2" type="ORF">MONAX_5E004696</name>
</gene>
<comment type="caution">
    <text evidence="2">The sequence shown here is derived from an EMBL/GenBank/DDBJ whole genome shotgun (WGS) entry which is preliminary data.</text>
</comment>
<keyword evidence="3" id="KW-1185">Reference proteome</keyword>
<evidence type="ECO:0000256" key="1">
    <source>
        <dbReference type="SAM" id="MobiDB-lite"/>
    </source>
</evidence>
<evidence type="ECO:0000313" key="3">
    <source>
        <dbReference type="Proteomes" id="UP000335636"/>
    </source>
</evidence>
<dbReference type="AlphaFoldDB" id="A0A5E4CJ63"/>
<evidence type="ECO:0000313" key="2">
    <source>
        <dbReference type="EMBL" id="VTJ81903.1"/>
    </source>
</evidence>
<feature type="region of interest" description="Disordered" evidence="1">
    <location>
        <begin position="1"/>
        <end position="51"/>
    </location>
</feature>
<feature type="non-terminal residue" evidence="2">
    <location>
        <position position="51"/>
    </location>
</feature>
<protein>
    <submittedName>
        <fullName evidence="2">Uncharacterized protein</fullName>
    </submittedName>
</protein>
<name>A0A5E4CJ63_MARMO</name>
<dbReference type="Proteomes" id="UP000335636">
    <property type="component" value="Unassembled WGS sequence"/>
</dbReference>